<feature type="compositionally biased region" description="Low complexity" evidence="1">
    <location>
        <begin position="553"/>
        <end position="563"/>
    </location>
</feature>
<accession>A0ABR3RKW6</accession>
<feature type="region of interest" description="Disordered" evidence="1">
    <location>
        <begin position="470"/>
        <end position="793"/>
    </location>
</feature>
<evidence type="ECO:0000313" key="4">
    <source>
        <dbReference type="Proteomes" id="UP001521785"/>
    </source>
</evidence>
<dbReference type="InterPro" id="IPR018838">
    <property type="entry name" value="ZGRF1-like_N"/>
</dbReference>
<name>A0ABR3RKW6_9PLEO</name>
<feature type="compositionally biased region" description="Basic and acidic residues" evidence="1">
    <location>
        <begin position="398"/>
        <end position="411"/>
    </location>
</feature>
<feature type="compositionally biased region" description="Basic and acidic residues" evidence="1">
    <location>
        <begin position="173"/>
        <end position="186"/>
    </location>
</feature>
<feature type="compositionally biased region" description="Polar residues" evidence="1">
    <location>
        <begin position="192"/>
        <end position="201"/>
    </location>
</feature>
<dbReference type="InterPro" id="IPR052800">
    <property type="entry name" value="DNA_Repair_Helicase_ZGRF1"/>
</dbReference>
<feature type="compositionally biased region" description="Polar residues" evidence="1">
    <location>
        <begin position="642"/>
        <end position="662"/>
    </location>
</feature>
<evidence type="ECO:0000259" key="2">
    <source>
        <dbReference type="Pfam" id="PF10382"/>
    </source>
</evidence>
<proteinExistence type="predicted"/>
<dbReference type="Proteomes" id="UP001521785">
    <property type="component" value="Unassembled WGS sequence"/>
</dbReference>
<feature type="domain" description="5'-3' DNA helicase ZGRF1-like N-terminal" evidence="2">
    <location>
        <begin position="23"/>
        <end position="103"/>
    </location>
</feature>
<gene>
    <name evidence="3" type="ORF">SLS60_004623</name>
</gene>
<dbReference type="Pfam" id="PF10382">
    <property type="entry name" value="ZGRF1-like_N"/>
    <property type="match status" value="1"/>
</dbReference>
<comment type="caution">
    <text evidence="3">The sequence shown here is derived from an EMBL/GenBank/DDBJ whole genome shotgun (WGS) entry which is preliminary data.</text>
</comment>
<protein>
    <recommendedName>
        <fullName evidence="2">5'-3' DNA helicase ZGRF1-like N-terminal domain-containing protein</fullName>
    </recommendedName>
</protein>
<keyword evidence="4" id="KW-1185">Reference proteome</keyword>
<organism evidence="3 4">
    <name type="scientific">Paraconiothyrium brasiliense</name>
    <dbReference type="NCBI Taxonomy" id="300254"/>
    <lineage>
        <taxon>Eukaryota</taxon>
        <taxon>Fungi</taxon>
        <taxon>Dikarya</taxon>
        <taxon>Ascomycota</taxon>
        <taxon>Pezizomycotina</taxon>
        <taxon>Dothideomycetes</taxon>
        <taxon>Pleosporomycetidae</taxon>
        <taxon>Pleosporales</taxon>
        <taxon>Massarineae</taxon>
        <taxon>Didymosphaeriaceae</taxon>
        <taxon>Paraconiothyrium</taxon>
    </lineage>
</organism>
<feature type="compositionally biased region" description="Low complexity" evidence="1">
    <location>
        <begin position="205"/>
        <end position="222"/>
    </location>
</feature>
<dbReference type="EMBL" id="JAKJXO020000005">
    <property type="protein sequence ID" value="KAL1605080.1"/>
    <property type="molecule type" value="Genomic_DNA"/>
</dbReference>
<evidence type="ECO:0000313" key="3">
    <source>
        <dbReference type="EMBL" id="KAL1605080.1"/>
    </source>
</evidence>
<feature type="region of interest" description="Disordered" evidence="1">
    <location>
        <begin position="173"/>
        <end position="326"/>
    </location>
</feature>
<feature type="region of interest" description="Disordered" evidence="1">
    <location>
        <begin position="101"/>
        <end position="139"/>
    </location>
</feature>
<sequence length="824" mass="88878">MAAPIRGTPRLSAIPASQNTAPVAEFRCLFTHDTRKKQKKWQDGYLKFHSFNSRVIVYDASRFTVGDTYYKDSNELQEGDELMLDKGVMVEVAEPVGVTQTDLTPLFERKSKDSPQRDNAARPPRPLSRPTVPASNPLRAASQLRHKSLNALLGSSRGPIGKAAPIRSPFEERMEQENHHVEERAAKRQKTAHTVQAQQLPSRVAPAEAAPKKAPSFPARPSHTNSPGINPRPQSVPRGATIISLSSQPEADNIPSDVTLPHTPPRLDSVALTPTASSLPARKEPSPRQKAARLTPKLPKGKVPVPQVKAQHTPRPERLPSSPPVSAANRIANVDFAIQPVAESLSEASPVALPPQPVQNIEKRKTKALKLSTGAKRGMLLCQAAPVRRRTSPNEQTLARDRHGSGRDRDSIVVQGATIPTGRSVRDVGTTIGPSLESRNLAKGPESAPLDIVDDMELAHGILDQQLLVTPSPPTLRHSPTLSKSPTIPKPSTTKQPPIMKKPSKSAKRADNSSAEDSAPKLKRTKATQAKEATAKPPPVRKKKVEKPDPLLDSRSPSPELSPQAAEATSRGDAIAPSKPAIERPRNASTSLSPGKMAALSTGGFKRKPKGVSARSTASDVLDPPSPPRSTTVVLPPHPLRSSKNGPLMSTTELSALLQSGPKSMRLEDDPIDDSTQGDTNTSPSKRSSGFKRSRSENDAPIPSTSEEWEQRNLPKPAPTSGSGNTKPKAGGLAALVKRTDPRRKFQRTQSLSVDAKKANESAEAPEVKTPPADHDVGPWSSEAFDLFDWRPPGKEWRAEGTKMMLVDIDAEEDRGIGLLVDGR</sequence>
<feature type="compositionally biased region" description="Polar residues" evidence="1">
    <location>
        <begin position="478"/>
        <end position="496"/>
    </location>
</feature>
<feature type="compositionally biased region" description="Basic and acidic residues" evidence="1">
    <location>
        <begin position="107"/>
        <end position="120"/>
    </location>
</feature>
<evidence type="ECO:0000256" key="1">
    <source>
        <dbReference type="SAM" id="MobiDB-lite"/>
    </source>
</evidence>
<dbReference type="PANTHER" id="PTHR28535:SF1">
    <property type="entry name" value="PROTEIN ZGRF1"/>
    <property type="match status" value="1"/>
</dbReference>
<reference evidence="3 4" key="1">
    <citation type="submission" date="2024-02" db="EMBL/GenBank/DDBJ databases">
        <title>De novo assembly and annotation of 12 fungi associated with fruit tree decline syndrome in Ontario, Canada.</title>
        <authorList>
            <person name="Sulman M."/>
            <person name="Ellouze W."/>
            <person name="Ilyukhin E."/>
        </authorList>
    </citation>
    <scope>NUCLEOTIDE SEQUENCE [LARGE SCALE GENOMIC DNA]</scope>
    <source>
        <strain evidence="3 4">M42-189</strain>
    </source>
</reference>
<dbReference type="PANTHER" id="PTHR28535">
    <property type="entry name" value="ZINC FINGER GRF-TYPE CONTAINING 1"/>
    <property type="match status" value="1"/>
</dbReference>
<feature type="region of interest" description="Disordered" evidence="1">
    <location>
        <begin position="388"/>
        <end position="447"/>
    </location>
</feature>